<name>A0A1C7EHD0_9BACL</name>
<proteinExistence type="predicted"/>
<dbReference type="InterPro" id="IPR039935">
    <property type="entry name" value="YML079W-like"/>
</dbReference>
<dbReference type="Gene3D" id="2.60.120.10">
    <property type="entry name" value="Jelly Rolls"/>
    <property type="match status" value="1"/>
</dbReference>
<keyword evidence="3" id="KW-1185">Reference proteome</keyword>
<dbReference type="EMBL" id="CP016543">
    <property type="protein sequence ID" value="ANU23125.1"/>
    <property type="molecule type" value="Genomic_DNA"/>
</dbReference>
<dbReference type="AlphaFoldDB" id="A0A1C7EHD0"/>
<dbReference type="PANTHER" id="PTHR33387">
    <property type="entry name" value="RMLC-LIKE JELLY ROLL FOLD PROTEIN"/>
    <property type="match status" value="1"/>
</dbReference>
<reference evidence="2" key="1">
    <citation type="submission" date="2016-10" db="EMBL/GenBank/DDBJ databases">
        <authorList>
            <person name="See-Too W.S."/>
        </authorList>
    </citation>
    <scope>NUCLEOTIDE SEQUENCE</scope>
    <source>
        <strain evidence="2">DSM 22276</strain>
    </source>
</reference>
<evidence type="ECO:0000313" key="3">
    <source>
        <dbReference type="Proteomes" id="UP000092495"/>
    </source>
</evidence>
<feature type="domain" description="DUF985" evidence="1">
    <location>
        <begin position="4"/>
        <end position="140"/>
    </location>
</feature>
<accession>A0A1C7EHD0</accession>
<evidence type="ECO:0000259" key="1">
    <source>
        <dbReference type="Pfam" id="PF06172"/>
    </source>
</evidence>
<dbReference type="InterPro" id="IPR009327">
    <property type="entry name" value="Cupin_DUF985"/>
</dbReference>
<dbReference type="InterPro" id="IPR014710">
    <property type="entry name" value="RmlC-like_jellyroll"/>
</dbReference>
<protein>
    <submittedName>
        <fullName evidence="2">Cupin</fullName>
    </submittedName>
</protein>
<dbReference type="Pfam" id="PF06172">
    <property type="entry name" value="Cupin_5"/>
    <property type="match status" value="1"/>
</dbReference>
<organism evidence="2 3">
    <name type="scientific">Planococcus donghaensis</name>
    <dbReference type="NCBI Taxonomy" id="414778"/>
    <lineage>
        <taxon>Bacteria</taxon>
        <taxon>Bacillati</taxon>
        <taxon>Bacillota</taxon>
        <taxon>Bacilli</taxon>
        <taxon>Bacillales</taxon>
        <taxon>Caryophanaceae</taxon>
        <taxon>Planococcus</taxon>
    </lineage>
</organism>
<dbReference type="CDD" id="cd06121">
    <property type="entry name" value="cupin_YML079wp"/>
    <property type="match status" value="1"/>
</dbReference>
<sequence length="171" mass="19296">MNAQEWITRLDMTAHPEGGYYKQSFVSPEKVTTANHPQERNLYTSIYFLLQSHDISHFHRLKSDELWYFHAGEAVTVHIIDEKGSYRAEKLGLDIAAGERPQILVEKGSIFGSTVDAEATFSLVGCMVSPGFDFADFELLLQSDLLEDFPEHKEIIKKMACKKIPGTLSEG</sequence>
<dbReference type="SUPFAM" id="SSF51182">
    <property type="entry name" value="RmlC-like cupins"/>
    <property type="match status" value="1"/>
</dbReference>
<dbReference type="Proteomes" id="UP000092495">
    <property type="component" value="Chromosome"/>
</dbReference>
<dbReference type="KEGG" id="pdg:BCM40_06980"/>
<dbReference type="PANTHER" id="PTHR33387:SF3">
    <property type="entry name" value="DUF985 DOMAIN-CONTAINING PROTEIN"/>
    <property type="match status" value="1"/>
</dbReference>
<evidence type="ECO:0000313" key="2">
    <source>
        <dbReference type="EMBL" id="ANU23125.1"/>
    </source>
</evidence>
<dbReference type="RefSeq" id="WP_065526172.1">
    <property type="nucleotide sequence ID" value="NZ_CP016543.2"/>
</dbReference>
<dbReference type="InterPro" id="IPR011051">
    <property type="entry name" value="RmlC_Cupin_sf"/>
</dbReference>
<dbReference type="OrthoDB" id="9798288at2"/>
<gene>
    <name evidence="2" type="ORF">BCM40_06980</name>
</gene>
<dbReference type="STRING" id="414778.BCM40_06980"/>